<dbReference type="Proteomes" id="UP000241085">
    <property type="component" value="Unassembled WGS sequence"/>
</dbReference>
<proteinExistence type="predicted"/>
<dbReference type="EMBL" id="PZPL01000001">
    <property type="protein sequence ID" value="PTL73820.1"/>
    <property type="molecule type" value="Genomic_DNA"/>
</dbReference>
<dbReference type="AlphaFoldDB" id="A0A2T4UWE4"/>
<name>A0A2T4UWE4_9MICO</name>
<gene>
    <name evidence="2" type="ORF">C1I63_13885</name>
</gene>
<comment type="caution">
    <text evidence="2">The sequence shown here is derived from an EMBL/GenBank/DDBJ whole genome shotgun (WGS) entry which is preliminary data.</text>
</comment>
<protein>
    <submittedName>
        <fullName evidence="2">Helix-turn-helix domain-containing protein</fullName>
    </submittedName>
</protein>
<dbReference type="InterPro" id="IPR041657">
    <property type="entry name" value="HTH_17"/>
</dbReference>
<dbReference type="RefSeq" id="WP_107575158.1">
    <property type="nucleotide sequence ID" value="NZ_PZPL01000001.1"/>
</dbReference>
<organism evidence="2 3">
    <name type="scientific">Rathayibacter caricis DSM 15933</name>
    <dbReference type="NCBI Taxonomy" id="1328867"/>
    <lineage>
        <taxon>Bacteria</taxon>
        <taxon>Bacillati</taxon>
        <taxon>Actinomycetota</taxon>
        <taxon>Actinomycetes</taxon>
        <taxon>Micrococcales</taxon>
        <taxon>Microbacteriaceae</taxon>
        <taxon>Rathayibacter</taxon>
    </lineage>
</organism>
<evidence type="ECO:0000313" key="3">
    <source>
        <dbReference type="Proteomes" id="UP000241085"/>
    </source>
</evidence>
<dbReference type="SUPFAM" id="SSF46955">
    <property type="entry name" value="Putative DNA-binding domain"/>
    <property type="match status" value="1"/>
</dbReference>
<dbReference type="Pfam" id="PF12728">
    <property type="entry name" value="HTH_17"/>
    <property type="match status" value="1"/>
</dbReference>
<evidence type="ECO:0000313" key="2">
    <source>
        <dbReference type="EMBL" id="PTL73820.1"/>
    </source>
</evidence>
<feature type="domain" description="Helix-turn-helix" evidence="1">
    <location>
        <begin position="32"/>
        <end position="81"/>
    </location>
</feature>
<evidence type="ECO:0000259" key="1">
    <source>
        <dbReference type="Pfam" id="PF12728"/>
    </source>
</evidence>
<accession>A0A2T4UWE4</accession>
<sequence>MFESIQARKELGTKHRKEELLSTSYITSGGALLTLAETALRLRKSEKQLRWMLHQGTAPKSAKIGGRRIFRESDVEAFIEAAFAEAS</sequence>
<reference evidence="2 3" key="1">
    <citation type="submission" date="2018-03" db="EMBL/GenBank/DDBJ databases">
        <title>Bacteriophage NCPPB3778 and a type I-E CRISPR drive the evolution of the US Biological Select Agent, Rathayibacter toxicus.</title>
        <authorList>
            <person name="Davis E.W.II."/>
            <person name="Tabima J.F."/>
            <person name="Weisberg A.J."/>
            <person name="Dantas Lopes L."/>
            <person name="Wiseman M.S."/>
            <person name="Wiseman M.S."/>
            <person name="Pupko T."/>
            <person name="Belcher M.S."/>
            <person name="Sechler A.J."/>
            <person name="Tancos M.A."/>
            <person name="Schroeder B.K."/>
            <person name="Murray T.D."/>
            <person name="Luster D.G."/>
            <person name="Schneider W.L."/>
            <person name="Rogers E."/>
            <person name="Andreote F.D."/>
            <person name="Grunwald N.J."/>
            <person name="Putnam M.L."/>
            <person name="Chang J.H."/>
        </authorList>
    </citation>
    <scope>NUCLEOTIDE SEQUENCE [LARGE SCALE GENOMIC DNA]</scope>
    <source>
        <strain evidence="2 3">DSM 15933</strain>
    </source>
</reference>
<dbReference type="InterPro" id="IPR009061">
    <property type="entry name" value="DNA-bd_dom_put_sf"/>
</dbReference>
<keyword evidence="3" id="KW-1185">Reference proteome</keyword>